<dbReference type="EMBL" id="AP018795">
    <property type="protein sequence ID" value="BBF66725.1"/>
    <property type="molecule type" value="Genomic_DNA"/>
</dbReference>
<reference evidence="1 2" key="1">
    <citation type="journal article" date="2018" name="Microbiol. Resour. Announc.">
        <title>Complete Genome Sequence of Acidithiobacillus ferridurans JCM 18981.</title>
        <authorList>
            <person name="Miyauchi T."/>
            <person name="Kouzuma A."/>
            <person name="Abe T."/>
            <person name="Watanabe K."/>
        </authorList>
    </citation>
    <scope>NUCLEOTIDE SEQUENCE [LARGE SCALE GENOMIC DNA]</scope>
    <source>
        <strain evidence="2">ATCC 33020 / DSM 29468 / JCM 18981 / 11Fe</strain>
    </source>
</reference>
<organism evidence="1 2">
    <name type="scientific">Acidithiobacillus ferridurans</name>
    <dbReference type="NCBI Taxonomy" id="1232575"/>
    <lineage>
        <taxon>Bacteria</taxon>
        <taxon>Pseudomonadati</taxon>
        <taxon>Pseudomonadota</taxon>
        <taxon>Acidithiobacillia</taxon>
        <taxon>Acidithiobacillales</taxon>
        <taxon>Acidithiobacillaceae</taxon>
        <taxon>Acidithiobacillus</taxon>
    </lineage>
</organism>
<evidence type="ECO:0000313" key="2">
    <source>
        <dbReference type="Proteomes" id="UP000280188"/>
    </source>
</evidence>
<evidence type="ECO:0000313" key="1">
    <source>
        <dbReference type="EMBL" id="BBF66725.1"/>
    </source>
</evidence>
<dbReference type="AlphaFoldDB" id="A0A2Z6INZ1"/>
<accession>A0A2Z6INZ1</accession>
<dbReference type="RefSeq" id="WP_113525577.1">
    <property type="nucleotide sequence ID" value="NZ_AP018795.1"/>
</dbReference>
<dbReference type="KEGG" id="afj:AFERRID_29430"/>
<gene>
    <name evidence="1" type="ORF">AFERRID_29430</name>
</gene>
<protein>
    <submittedName>
        <fullName evidence="1">Uncharacterized protein</fullName>
    </submittedName>
</protein>
<dbReference type="Proteomes" id="UP000280188">
    <property type="component" value="Chromosome"/>
</dbReference>
<name>A0A2Z6INZ1_ACIFI</name>
<sequence length="72" mass="7675">MLIKDEQEKTVTIHLSAREAGAISADIIENGAKAGNAALALANLLREQGYIPDTEGEPRYEWAGPDDLPTPG</sequence>
<proteinExistence type="predicted"/>
<keyword evidence="2" id="KW-1185">Reference proteome</keyword>